<organism evidence="1 2">
    <name type="scientific">Phtheirospermum japonicum</name>
    <dbReference type="NCBI Taxonomy" id="374723"/>
    <lineage>
        <taxon>Eukaryota</taxon>
        <taxon>Viridiplantae</taxon>
        <taxon>Streptophyta</taxon>
        <taxon>Embryophyta</taxon>
        <taxon>Tracheophyta</taxon>
        <taxon>Spermatophyta</taxon>
        <taxon>Magnoliopsida</taxon>
        <taxon>eudicotyledons</taxon>
        <taxon>Gunneridae</taxon>
        <taxon>Pentapetalae</taxon>
        <taxon>asterids</taxon>
        <taxon>lamiids</taxon>
        <taxon>Lamiales</taxon>
        <taxon>Orobanchaceae</taxon>
        <taxon>Orobanchaceae incertae sedis</taxon>
        <taxon>Phtheirospermum</taxon>
    </lineage>
</organism>
<protein>
    <submittedName>
        <fullName evidence="1">Uncharacterized protein</fullName>
    </submittedName>
</protein>
<dbReference type="AlphaFoldDB" id="A0A830DBB4"/>
<reference evidence="1" key="1">
    <citation type="submission" date="2020-07" db="EMBL/GenBank/DDBJ databases">
        <title>Ethylene signaling mediates host invasion by parasitic plants.</title>
        <authorList>
            <person name="Yoshida S."/>
        </authorList>
    </citation>
    <scope>NUCLEOTIDE SEQUENCE</scope>
    <source>
        <strain evidence="1">Okayama</strain>
    </source>
</reference>
<accession>A0A830DBB4</accession>
<comment type="caution">
    <text evidence="1">The sequence shown here is derived from an EMBL/GenBank/DDBJ whole genome shotgun (WGS) entry which is preliminary data.</text>
</comment>
<proteinExistence type="predicted"/>
<dbReference type="Proteomes" id="UP000653305">
    <property type="component" value="Unassembled WGS sequence"/>
</dbReference>
<name>A0A830DBB4_9LAMI</name>
<evidence type="ECO:0000313" key="2">
    <source>
        <dbReference type="Proteomes" id="UP000653305"/>
    </source>
</evidence>
<evidence type="ECO:0000313" key="1">
    <source>
        <dbReference type="EMBL" id="GFQ05404.1"/>
    </source>
</evidence>
<gene>
    <name evidence="1" type="ORF">PHJA_002684500</name>
</gene>
<keyword evidence="2" id="KW-1185">Reference proteome</keyword>
<sequence>MELNIKYKKMEANRREPGSYKHATSTLSDCESRSERRLSILSRDSREVFEFLKLHQRPYLLNPYLLNNLSNINVDDVLVEDAMSYEAWLDTLKRHSLVPRKSSKSRAPLVGPEKWNVVKKHLDEFSSLLKAHKDGFRIRPDATKIFLCVERDKNGNFCVQKYRPFNEALQWFWSKVKDFLVSVDCLNLAPANFRDFVVQPKIYSFANDCPYFWTPLRKANYILEFSQCIVEDRFDRTTLSQCMNLRDLDSWVDTLKHADKSKYGRLQELLYTPGCSMSKGMSNQERRSFIKEENLKYRCGAHDLVVFFRDALIHYCHYDRTKVAFTVSRVMIVELMEELFDSLFFKLWLAVGDYFDITQPRDDVRDDILRKLSKIGYH</sequence>
<dbReference type="EMBL" id="BMAC01001059">
    <property type="protein sequence ID" value="GFQ05404.1"/>
    <property type="molecule type" value="Genomic_DNA"/>
</dbReference>